<dbReference type="OrthoDB" id="298012at2759"/>
<keyword evidence="3" id="KW-0520">NAD</keyword>
<dbReference type="InterPro" id="IPR058205">
    <property type="entry name" value="D-LDH-like"/>
</dbReference>
<dbReference type="PANTHER" id="PTHR43026">
    <property type="entry name" value="2-HYDROXYACID DEHYDROGENASE HOMOLOG 1-RELATED"/>
    <property type="match status" value="1"/>
</dbReference>
<dbReference type="AlphaFoldDB" id="A0A0D2N3H7"/>
<dbReference type="KEGG" id="mng:MNEG_1024"/>
<dbReference type="PROSITE" id="PS00670">
    <property type="entry name" value="D_2_HYDROXYACID_DH_2"/>
    <property type="match status" value="1"/>
</dbReference>
<dbReference type="InterPro" id="IPR006140">
    <property type="entry name" value="D-isomer_DH_NAD-bd"/>
</dbReference>
<dbReference type="InterPro" id="IPR029753">
    <property type="entry name" value="D-isomer_DH_CS"/>
</dbReference>
<dbReference type="PANTHER" id="PTHR43026:SF1">
    <property type="entry name" value="2-HYDROXYACID DEHYDROGENASE HOMOLOG 1-RELATED"/>
    <property type="match status" value="1"/>
</dbReference>
<keyword evidence="6" id="KW-1185">Reference proteome</keyword>
<dbReference type="RefSeq" id="XP_013905951.1">
    <property type="nucleotide sequence ID" value="XM_014050497.1"/>
</dbReference>
<evidence type="ECO:0000256" key="2">
    <source>
        <dbReference type="ARBA" id="ARBA00023002"/>
    </source>
</evidence>
<dbReference type="STRING" id="145388.A0A0D2N3H7"/>
<sequence>MNVLAYDLKANPKVEALGIPYLPWEEILPQADVVSVHVPLLPSTYHFMDVSRALSP</sequence>
<evidence type="ECO:0000313" key="6">
    <source>
        <dbReference type="Proteomes" id="UP000054498"/>
    </source>
</evidence>
<name>A0A0D2N3H7_9CHLO</name>
<dbReference type="GeneID" id="25727382"/>
<dbReference type="GO" id="GO:0051287">
    <property type="term" value="F:NAD binding"/>
    <property type="evidence" value="ECO:0007669"/>
    <property type="project" value="InterPro"/>
</dbReference>
<dbReference type="Gene3D" id="3.40.50.720">
    <property type="entry name" value="NAD(P)-binding Rossmann-like Domain"/>
    <property type="match status" value="1"/>
</dbReference>
<dbReference type="EMBL" id="KK100314">
    <property type="protein sequence ID" value="KIZ06932.1"/>
    <property type="molecule type" value="Genomic_DNA"/>
</dbReference>
<comment type="similarity">
    <text evidence="1">Belongs to the D-isomer specific 2-hydroxyacid dehydrogenase family.</text>
</comment>
<keyword evidence="2" id="KW-0560">Oxidoreductase</keyword>
<dbReference type="SUPFAM" id="SSF51735">
    <property type="entry name" value="NAD(P)-binding Rossmann-fold domains"/>
    <property type="match status" value="1"/>
</dbReference>
<dbReference type="Pfam" id="PF02826">
    <property type="entry name" value="2-Hacid_dh_C"/>
    <property type="match status" value="1"/>
</dbReference>
<evidence type="ECO:0000256" key="3">
    <source>
        <dbReference type="ARBA" id="ARBA00023027"/>
    </source>
</evidence>
<dbReference type="GO" id="GO:0016491">
    <property type="term" value="F:oxidoreductase activity"/>
    <property type="evidence" value="ECO:0007669"/>
    <property type="project" value="UniProtKB-KW"/>
</dbReference>
<organism evidence="5 6">
    <name type="scientific">Monoraphidium neglectum</name>
    <dbReference type="NCBI Taxonomy" id="145388"/>
    <lineage>
        <taxon>Eukaryota</taxon>
        <taxon>Viridiplantae</taxon>
        <taxon>Chlorophyta</taxon>
        <taxon>core chlorophytes</taxon>
        <taxon>Chlorophyceae</taxon>
        <taxon>CS clade</taxon>
        <taxon>Sphaeropleales</taxon>
        <taxon>Selenastraceae</taxon>
        <taxon>Monoraphidium</taxon>
    </lineage>
</organism>
<dbReference type="Proteomes" id="UP000054498">
    <property type="component" value="Unassembled WGS sequence"/>
</dbReference>
<accession>A0A0D2N3H7</accession>
<proteinExistence type="inferred from homology"/>
<evidence type="ECO:0000259" key="4">
    <source>
        <dbReference type="Pfam" id="PF02826"/>
    </source>
</evidence>
<protein>
    <recommendedName>
        <fullName evidence="4">D-isomer specific 2-hydroxyacid dehydrogenase NAD-binding domain-containing protein</fullName>
    </recommendedName>
</protein>
<gene>
    <name evidence="5" type="ORF">MNEG_1024</name>
</gene>
<dbReference type="InterPro" id="IPR036291">
    <property type="entry name" value="NAD(P)-bd_dom_sf"/>
</dbReference>
<reference evidence="5 6" key="1">
    <citation type="journal article" date="2013" name="BMC Genomics">
        <title>Reconstruction of the lipid metabolism for the microalga Monoraphidium neglectum from its genome sequence reveals characteristics suitable for biofuel production.</title>
        <authorList>
            <person name="Bogen C."/>
            <person name="Al-Dilaimi A."/>
            <person name="Albersmeier A."/>
            <person name="Wichmann J."/>
            <person name="Grundmann M."/>
            <person name="Rupp O."/>
            <person name="Lauersen K.J."/>
            <person name="Blifernez-Klassen O."/>
            <person name="Kalinowski J."/>
            <person name="Goesmann A."/>
            <person name="Mussgnug J.H."/>
            <person name="Kruse O."/>
        </authorList>
    </citation>
    <scope>NUCLEOTIDE SEQUENCE [LARGE SCALE GENOMIC DNA]</scope>
    <source>
        <strain evidence="5 6">SAG 48.87</strain>
    </source>
</reference>
<evidence type="ECO:0000256" key="1">
    <source>
        <dbReference type="ARBA" id="ARBA00005854"/>
    </source>
</evidence>
<evidence type="ECO:0000313" key="5">
    <source>
        <dbReference type="EMBL" id="KIZ06932.1"/>
    </source>
</evidence>
<feature type="domain" description="D-isomer specific 2-hydroxyacid dehydrogenase NAD-binding" evidence="4">
    <location>
        <begin position="1"/>
        <end position="50"/>
    </location>
</feature>